<feature type="region of interest" description="Disordered" evidence="10">
    <location>
        <begin position="95"/>
        <end position="119"/>
    </location>
</feature>
<comment type="similarity">
    <text evidence="3">Belongs to the selenoprotein S family.</text>
</comment>
<evidence type="ECO:0000256" key="2">
    <source>
        <dbReference type="ARBA" id="ARBA00004496"/>
    </source>
</evidence>
<evidence type="ECO:0000256" key="5">
    <source>
        <dbReference type="ARBA" id="ARBA00022692"/>
    </source>
</evidence>
<comment type="subcellular location">
    <subcellularLocation>
        <location evidence="2">Cytoplasm</location>
    </subcellularLocation>
    <subcellularLocation>
        <location evidence="1">Endoplasmic reticulum membrane</location>
        <topology evidence="1">Single-pass membrane protein</topology>
    </subcellularLocation>
</comment>
<keyword evidence="6" id="KW-0256">Endoplasmic reticulum</keyword>
<sequence length="182" mass="21561">MVSSNEEDNLVNETPLFLSNIVSQGISYLESYGWFVLFGIIIFYFLYEKYASRFSQWKQRQQNLKEDEERKKNPDITYEMQVLVEQARTRLQEKVRADSIKKKAEQEQKEEEKRKKRIEEWEAHQEGKGYYSKYKAKDENVEKHENIKPKNKEKLRKPDYNPLTGSSGGSCSYRPGRRMGGG</sequence>
<dbReference type="Gene3D" id="6.10.250.2950">
    <property type="match status" value="1"/>
</dbReference>
<feature type="compositionally biased region" description="Basic and acidic residues" evidence="10">
    <location>
        <begin position="135"/>
        <end position="159"/>
    </location>
</feature>
<proteinExistence type="inferred from homology"/>
<keyword evidence="4" id="KW-0963">Cytoplasm</keyword>
<dbReference type="InterPro" id="IPR009703">
    <property type="entry name" value="Selenoprotein_S"/>
</dbReference>
<name>A0ABM4B8D0_HYDVU</name>
<dbReference type="Proteomes" id="UP001652625">
    <property type="component" value="Chromosome 01"/>
</dbReference>
<evidence type="ECO:0000256" key="3">
    <source>
        <dbReference type="ARBA" id="ARBA00011034"/>
    </source>
</evidence>
<evidence type="ECO:0000256" key="4">
    <source>
        <dbReference type="ARBA" id="ARBA00022490"/>
    </source>
</evidence>
<dbReference type="PANTHER" id="PTHR28621:SF1">
    <property type="entry name" value="SELENOPROTEIN S"/>
    <property type="match status" value="1"/>
</dbReference>
<dbReference type="GeneID" id="100210861"/>
<organism evidence="12 13">
    <name type="scientific">Hydra vulgaris</name>
    <name type="common">Hydra</name>
    <name type="synonym">Hydra attenuata</name>
    <dbReference type="NCBI Taxonomy" id="6087"/>
    <lineage>
        <taxon>Eukaryota</taxon>
        <taxon>Metazoa</taxon>
        <taxon>Cnidaria</taxon>
        <taxon>Hydrozoa</taxon>
        <taxon>Hydroidolina</taxon>
        <taxon>Anthoathecata</taxon>
        <taxon>Aplanulata</taxon>
        <taxon>Hydridae</taxon>
        <taxon>Hydra</taxon>
    </lineage>
</organism>
<feature type="transmembrane region" description="Helical" evidence="11">
    <location>
        <begin position="26"/>
        <end position="47"/>
    </location>
</feature>
<feature type="region of interest" description="Disordered" evidence="10">
    <location>
        <begin position="132"/>
        <end position="182"/>
    </location>
</feature>
<reference evidence="13" key="2">
    <citation type="submission" date="2025-08" db="UniProtKB">
        <authorList>
            <consortium name="RefSeq"/>
        </authorList>
    </citation>
    <scope>IDENTIFICATION</scope>
</reference>
<evidence type="ECO:0000256" key="6">
    <source>
        <dbReference type="ARBA" id="ARBA00022824"/>
    </source>
</evidence>
<protein>
    <submittedName>
        <fullName evidence="13">Selenoprotein S isoform X3</fullName>
    </submittedName>
</protein>
<evidence type="ECO:0000256" key="10">
    <source>
        <dbReference type="SAM" id="MobiDB-lite"/>
    </source>
</evidence>
<evidence type="ECO:0000313" key="12">
    <source>
        <dbReference type="Proteomes" id="UP001652625"/>
    </source>
</evidence>
<gene>
    <name evidence="13" type="primary">LOC100210861</name>
</gene>
<evidence type="ECO:0000313" key="13">
    <source>
        <dbReference type="RefSeq" id="XP_065645129.1"/>
    </source>
</evidence>
<dbReference type="Pfam" id="PF06936">
    <property type="entry name" value="Selenoprotein_S"/>
    <property type="match status" value="1"/>
</dbReference>
<evidence type="ECO:0000256" key="8">
    <source>
        <dbReference type="ARBA" id="ARBA00022989"/>
    </source>
</evidence>
<keyword evidence="9 11" id="KW-0472">Membrane</keyword>
<evidence type="ECO:0000256" key="1">
    <source>
        <dbReference type="ARBA" id="ARBA00004389"/>
    </source>
</evidence>
<dbReference type="RefSeq" id="XP_065645129.1">
    <property type="nucleotide sequence ID" value="XM_065789057.1"/>
</dbReference>
<evidence type="ECO:0000256" key="7">
    <source>
        <dbReference type="ARBA" id="ARBA00022933"/>
    </source>
</evidence>
<evidence type="ECO:0000256" key="9">
    <source>
        <dbReference type="ARBA" id="ARBA00023136"/>
    </source>
</evidence>
<accession>A0ABM4B8D0</accession>
<keyword evidence="5 11" id="KW-0812">Transmembrane</keyword>
<evidence type="ECO:0000256" key="11">
    <source>
        <dbReference type="SAM" id="Phobius"/>
    </source>
</evidence>
<dbReference type="PANTHER" id="PTHR28621">
    <property type="entry name" value="SELENOPROTEIN S"/>
    <property type="match status" value="1"/>
</dbReference>
<keyword evidence="8 11" id="KW-1133">Transmembrane helix</keyword>
<keyword evidence="7" id="KW-0712">Selenocysteine</keyword>
<keyword evidence="12" id="KW-1185">Reference proteome</keyword>
<reference evidence="12" key="1">
    <citation type="submission" date="2025-05" db="UniProtKB">
        <authorList>
            <consortium name="RefSeq"/>
        </authorList>
    </citation>
    <scope>NUCLEOTIDE SEQUENCE [LARGE SCALE GENOMIC DNA]</scope>
</reference>